<keyword evidence="4" id="KW-0346">Stress response</keyword>
<dbReference type="SUPFAM" id="SSF49764">
    <property type="entry name" value="HSP20-like chaperones"/>
    <property type="match status" value="1"/>
</dbReference>
<sequence length="155" mass="17682">MLYLPDVFGESLMDEMLNDLVFPEDEFERALYGRKNPFAGKKAANLMKTDVREHEDSYEIEIDLPGFDKEDINLNLKEGYLTVNASKSVDKEGKKHGKVIRKERYEGAMTRTFYVGEQVTQDEIKAAFKNGVLKMTLPKKDEKKELPSGNIAIEG</sequence>
<dbReference type="EMBL" id="KC246862">
    <property type="protein sequence ID" value="AHF26015.1"/>
    <property type="molecule type" value="Genomic_DNA"/>
</dbReference>
<reference evidence="4" key="1">
    <citation type="journal article" date="2013" name="PLoS ONE">
        <title>Metagenomic insights into the carbohydrate-active enzymes carried by the microorganisms adhering to solid digesta in the rumen of cows.</title>
        <authorList>
            <person name="Wang L."/>
            <person name="Hatem A."/>
            <person name="Catalyurek U.V."/>
            <person name="Morrison M."/>
            <person name="Yu Z."/>
        </authorList>
    </citation>
    <scope>NUCLEOTIDE SEQUENCE</scope>
</reference>
<dbReference type="InterPro" id="IPR031107">
    <property type="entry name" value="Small_HSP"/>
</dbReference>
<feature type="domain" description="SHSP" evidence="3">
    <location>
        <begin position="40"/>
        <end position="154"/>
    </location>
</feature>
<dbReference type="PROSITE" id="PS01031">
    <property type="entry name" value="SHSP"/>
    <property type="match status" value="1"/>
</dbReference>
<evidence type="ECO:0000313" key="4">
    <source>
        <dbReference type="EMBL" id="AHF26015.1"/>
    </source>
</evidence>
<evidence type="ECO:0000256" key="2">
    <source>
        <dbReference type="RuleBase" id="RU003616"/>
    </source>
</evidence>
<comment type="similarity">
    <text evidence="1 2">Belongs to the small heat shock protein (HSP20) family.</text>
</comment>
<proteinExistence type="inferred from homology"/>
<organism evidence="4">
    <name type="scientific">uncultured bacterium Contigcl_1565</name>
    <dbReference type="NCBI Taxonomy" id="1393654"/>
    <lineage>
        <taxon>Bacteria</taxon>
        <taxon>environmental samples</taxon>
    </lineage>
</organism>
<dbReference type="InterPro" id="IPR008978">
    <property type="entry name" value="HSP20-like_chaperone"/>
</dbReference>
<dbReference type="Gene3D" id="2.60.40.790">
    <property type="match status" value="1"/>
</dbReference>
<evidence type="ECO:0000256" key="1">
    <source>
        <dbReference type="PROSITE-ProRule" id="PRU00285"/>
    </source>
</evidence>
<name>W0FSG4_9BACT</name>
<accession>W0FSG4</accession>
<protein>
    <submittedName>
        <fullName evidence="4">Molecular chaperone (Small heat shock protein)</fullName>
    </submittedName>
</protein>
<dbReference type="AlphaFoldDB" id="W0FSG4"/>
<dbReference type="CDD" id="cd06471">
    <property type="entry name" value="ACD_LpsHSP_like"/>
    <property type="match status" value="1"/>
</dbReference>
<evidence type="ECO:0000259" key="3">
    <source>
        <dbReference type="PROSITE" id="PS01031"/>
    </source>
</evidence>
<dbReference type="PANTHER" id="PTHR11527">
    <property type="entry name" value="HEAT-SHOCK PROTEIN 20 FAMILY MEMBER"/>
    <property type="match status" value="1"/>
</dbReference>
<dbReference type="InterPro" id="IPR002068">
    <property type="entry name" value="A-crystallin/Hsp20_dom"/>
</dbReference>
<dbReference type="Pfam" id="PF00011">
    <property type="entry name" value="HSP20"/>
    <property type="match status" value="1"/>
</dbReference>